<protein>
    <submittedName>
        <fullName evidence="3 5">F-box domain-containing protein</fullName>
    </submittedName>
</protein>
<dbReference type="PANTHER" id="PTHR33444:SF2">
    <property type="entry name" value="MARVEL DOMAIN-CONTAINING PROTEIN"/>
    <property type="match status" value="1"/>
</dbReference>
<evidence type="ECO:0000313" key="5">
    <source>
        <dbReference type="WBParaSite" id="SRAE_2000056200.1"/>
    </source>
</evidence>
<reference evidence="3" key="2">
    <citation type="submission" date="2014-09" db="EMBL/GenBank/DDBJ databases">
        <authorList>
            <person name="Aslett A.Martin."/>
        </authorList>
    </citation>
    <scope>NUCLEOTIDE SEQUENCE</scope>
    <source>
        <strain evidence="3">ED321 Heterogonic</strain>
    </source>
</reference>
<keyword evidence="4" id="KW-1185">Reference proteome</keyword>
<dbReference type="Pfam" id="PF00646">
    <property type="entry name" value="F-box"/>
    <property type="match status" value="1"/>
</dbReference>
<dbReference type="PANTHER" id="PTHR33444">
    <property type="entry name" value="SI:DKEY-19B23.12-RELATED"/>
    <property type="match status" value="1"/>
</dbReference>
<evidence type="ECO:0000313" key="4">
    <source>
        <dbReference type="Proteomes" id="UP000035682"/>
    </source>
</evidence>
<dbReference type="CDD" id="cd09917">
    <property type="entry name" value="F-box_SF"/>
    <property type="match status" value="1"/>
</dbReference>
<dbReference type="EMBL" id="LN609529">
    <property type="protein sequence ID" value="CEF65887.1"/>
    <property type="molecule type" value="Genomic_DNA"/>
</dbReference>
<evidence type="ECO:0000259" key="2">
    <source>
        <dbReference type="Pfam" id="PF00646"/>
    </source>
</evidence>
<feature type="transmembrane region" description="Helical" evidence="1">
    <location>
        <begin position="405"/>
        <end position="426"/>
    </location>
</feature>
<dbReference type="Proteomes" id="UP000035682">
    <property type="component" value="Unplaced"/>
</dbReference>
<evidence type="ECO:0000313" key="3">
    <source>
        <dbReference type="EMBL" id="CEF65887.1"/>
    </source>
</evidence>
<dbReference type="AlphaFoldDB" id="A0A090L814"/>
<feature type="transmembrane region" description="Helical" evidence="1">
    <location>
        <begin position="492"/>
        <end position="525"/>
    </location>
</feature>
<dbReference type="STRING" id="34506.A0A090L814"/>
<reference evidence="4" key="1">
    <citation type="submission" date="2014-09" db="EMBL/GenBank/DDBJ databases">
        <authorList>
            <person name="Martin A.A."/>
        </authorList>
    </citation>
    <scope>NUCLEOTIDE SEQUENCE</scope>
    <source>
        <strain evidence="4">ED321</strain>
    </source>
</reference>
<evidence type="ECO:0000256" key="1">
    <source>
        <dbReference type="SAM" id="Phobius"/>
    </source>
</evidence>
<keyword evidence="1" id="KW-0472">Membrane</keyword>
<feature type="transmembrane region" description="Helical" evidence="1">
    <location>
        <begin position="368"/>
        <end position="393"/>
    </location>
</feature>
<dbReference type="SUPFAM" id="SSF81383">
    <property type="entry name" value="F-box domain"/>
    <property type="match status" value="1"/>
</dbReference>
<dbReference type="RefSeq" id="XP_024505087.1">
    <property type="nucleotide sequence ID" value="XM_024651406.1"/>
</dbReference>
<dbReference type="GeneID" id="36378251"/>
<accession>A0A090L814</accession>
<proteinExistence type="predicted"/>
<keyword evidence="1" id="KW-1133">Transmembrane helix</keyword>
<reference evidence="5" key="3">
    <citation type="submission" date="2020-12" db="UniProtKB">
        <authorList>
            <consortium name="WormBaseParasite"/>
        </authorList>
    </citation>
    <scope>IDENTIFICATION</scope>
</reference>
<dbReference type="OrthoDB" id="6157510at2759"/>
<dbReference type="InterPro" id="IPR040350">
    <property type="entry name" value="TMEM272"/>
</dbReference>
<dbReference type="InterPro" id="IPR001810">
    <property type="entry name" value="F-box_dom"/>
</dbReference>
<dbReference type="InterPro" id="IPR032675">
    <property type="entry name" value="LRR_dom_sf"/>
</dbReference>
<sequence length="535" mass="61293">MTGILPVELWKKVLGYLNEPTKYSASLCCTTWRNLLIDNIPKPYSIHVALDFSCSATVKFHDEYDTYVSICQCNNHYRLTDSYLTQKTLSVILSKCGYNLKDLHFEEIDFTNIKAWCLAFMSVFQLERIVFKDCKFPEDKILNESFLLRSLTKSFKFLTHIEFTNTGFITDKFGMTIAKSCKKLEYFNVNGCQNISFLTIVAFCENLEYHSKTFIQISMMKTNINCDELQRHLLNPLLRCGPNWKCNPISISLGYQQPALVLRKVSHLYIYRKTKSISSFLSYIIFTNIYINMGNPIPTAPPVQDIDVTMISPPPYSQIDTNTTSNNGIIENQSLTGPPPSYFEIFGEIRQVEDPKGFFTYVGKVFRVIVNTLLVTILLSLFNIVPISMIIIGSLNINNCRIDKYIPIWLIVFGVTLLLRSILQLLIKKFYGNNGLNSLTENTSMVYNLSLVGKVLNLVSLIFFIWGLQMISANIGSVNFFKKESNKYCDHLTFIFSTVIVFFISAILALFFCFMVCCCGCLCFLNIGNRRNRNQ</sequence>
<dbReference type="CTD" id="36378251"/>
<dbReference type="InterPro" id="IPR036047">
    <property type="entry name" value="F-box-like_dom_sf"/>
</dbReference>
<dbReference type="WormBase" id="SRAE_2000056200">
    <property type="protein sequence ID" value="SRP02262"/>
    <property type="gene ID" value="WBGene00260757"/>
</dbReference>
<dbReference type="SUPFAM" id="SSF52047">
    <property type="entry name" value="RNI-like"/>
    <property type="match status" value="1"/>
</dbReference>
<feature type="transmembrane region" description="Helical" evidence="1">
    <location>
        <begin position="446"/>
        <end position="472"/>
    </location>
</feature>
<dbReference type="WBParaSite" id="SRAE_2000056200.1">
    <property type="protein sequence ID" value="SRAE_2000056200.1"/>
    <property type="gene ID" value="WBGene00260757"/>
</dbReference>
<name>A0A090L814_STRRB</name>
<organism evidence="3">
    <name type="scientific">Strongyloides ratti</name>
    <name type="common">Parasitic roundworm</name>
    <dbReference type="NCBI Taxonomy" id="34506"/>
    <lineage>
        <taxon>Eukaryota</taxon>
        <taxon>Metazoa</taxon>
        <taxon>Ecdysozoa</taxon>
        <taxon>Nematoda</taxon>
        <taxon>Chromadorea</taxon>
        <taxon>Rhabditida</taxon>
        <taxon>Tylenchina</taxon>
        <taxon>Panagrolaimomorpha</taxon>
        <taxon>Strongyloidoidea</taxon>
        <taxon>Strongyloididae</taxon>
        <taxon>Strongyloides</taxon>
    </lineage>
</organism>
<feature type="domain" description="F-box" evidence="2">
    <location>
        <begin position="5"/>
        <end position="38"/>
    </location>
</feature>
<gene>
    <name evidence="3 5 6" type="ORF">SRAE_2000056200</name>
</gene>
<keyword evidence="1" id="KW-0812">Transmembrane</keyword>
<evidence type="ECO:0000313" key="6">
    <source>
        <dbReference type="WormBase" id="SRAE_2000056200"/>
    </source>
</evidence>
<dbReference type="Gene3D" id="3.80.10.10">
    <property type="entry name" value="Ribonuclease Inhibitor"/>
    <property type="match status" value="1"/>
</dbReference>